<comment type="caution">
    <text evidence="1">The sequence shown here is derived from an EMBL/GenBank/DDBJ whole genome shotgun (WGS) entry which is preliminary data.</text>
</comment>
<reference evidence="1" key="1">
    <citation type="submission" date="2023-05" db="EMBL/GenBank/DDBJ databases">
        <authorList>
            <person name="Stuckert A."/>
        </authorList>
    </citation>
    <scope>NUCLEOTIDE SEQUENCE</scope>
</reference>
<evidence type="ECO:0000313" key="2">
    <source>
        <dbReference type="Proteomes" id="UP001162483"/>
    </source>
</evidence>
<accession>A0ABN9BET8</accession>
<evidence type="ECO:0000313" key="1">
    <source>
        <dbReference type="EMBL" id="CAI9546132.1"/>
    </source>
</evidence>
<keyword evidence="2" id="KW-1185">Reference proteome</keyword>
<proteinExistence type="predicted"/>
<gene>
    <name evidence="1" type="ORF">SPARVUS_LOCUS2788208</name>
</gene>
<dbReference type="EMBL" id="CATNWA010003741">
    <property type="protein sequence ID" value="CAI9546132.1"/>
    <property type="molecule type" value="Genomic_DNA"/>
</dbReference>
<sequence length="36" mass="4212">MFFSERVPSSFRFTRDLTQGRSHIPVSECGKCCVFR</sequence>
<organism evidence="1 2">
    <name type="scientific">Staurois parvus</name>
    <dbReference type="NCBI Taxonomy" id="386267"/>
    <lineage>
        <taxon>Eukaryota</taxon>
        <taxon>Metazoa</taxon>
        <taxon>Chordata</taxon>
        <taxon>Craniata</taxon>
        <taxon>Vertebrata</taxon>
        <taxon>Euteleostomi</taxon>
        <taxon>Amphibia</taxon>
        <taxon>Batrachia</taxon>
        <taxon>Anura</taxon>
        <taxon>Neobatrachia</taxon>
        <taxon>Ranoidea</taxon>
        <taxon>Ranidae</taxon>
        <taxon>Staurois</taxon>
    </lineage>
</organism>
<dbReference type="Proteomes" id="UP001162483">
    <property type="component" value="Unassembled WGS sequence"/>
</dbReference>
<protein>
    <submittedName>
        <fullName evidence="1">Uncharacterized protein</fullName>
    </submittedName>
</protein>
<name>A0ABN9BET8_9NEOB</name>